<dbReference type="AlphaFoldDB" id="A0A554SCW8"/>
<keyword evidence="2" id="KW-1185">Reference proteome</keyword>
<dbReference type="Proteomes" id="UP000316988">
    <property type="component" value="Unassembled WGS sequence"/>
</dbReference>
<accession>A0A554SCW8</accession>
<evidence type="ECO:0000313" key="2">
    <source>
        <dbReference type="Proteomes" id="UP000316988"/>
    </source>
</evidence>
<dbReference type="RefSeq" id="WP_143912618.1">
    <property type="nucleotide sequence ID" value="NZ_VLNT01000004.1"/>
</dbReference>
<dbReference type="EMBL" id="VLNT01000004">
    <property type="protein sequence ID" value="TSD64197.1"/>
    <property type="molecule type" value="Genomic_DNA"/>
</dbReference>
<sequence>MAGLIITPEHDDHGREQELGDFLRTLGAPVFEVAAGGGDVPFAPAPRLVRPLVSASSERLLTEWPAIPMRHVRVRSPGRPLSHGSLFDVPVGVCGSRC</sequence>
<gene>
    <name evidence="1" type="ORF">FNM00_06495</name>
</gene>
<comment type="caution">
    <text evidence="1">The sequence shown here is derived from an EMBL/GenBank/DDBJ whole genome shotgun (WGS) entry which is preliminary data.</text>
</comment>
<evidence type="ECO:0000313" key="1">
    <source>
        <dbReference type="EMBL" id="TSD64197.1"/>
    </source>
</evidence>
<name>A0A554SCW8_9ACTN</name>
<reference evidence="1 2" key="1">
    <citation type="submission" date="2019-07" db="EMBL/GenBank/DDBJ databases">
        <authorList>
            <person name="Zhao L.H."/>
        </authorList>
    </citation>
    <scope>NUCLEOTIDE SEQUENCE [LARGE SCALE GENOMIC DNA]</scope>
    <source>
        <strain evidence="1 2">Co35</strain>
    </source>
</reference>
<protein>
    <submittedName>
        <fullName evidence="1">Uncharacterized protein</fullName>
    </submittedName>
</protein>
<proteinExistence type="predicted"/>
<organism evidence="1 2">
    <name type="scientific">Aeromicrobium piscarium</name>
    <dbReference type="NCBI Taxonomy" id="2590901"/>
    <lineage>
        <taxon>Bacteria</taxon>
        <taxon>Bacillati</taxon>
        <taxon>Actinomycetota</taxon>
        <taxon>Actinomycetes</taxon>
        <taxon>Propionibacteriales</taxon>
        <taxon>Nocardioidaceae</taxon>
        <taxon>Aeromicrobium</taxon>
    </lineage>
</organism>